<proteinExistence type="predicted"/>
<dbReference type="Pfam" id="PF03732">
    <property type="entry name" value="Retrotrans_gag"/>
    <property type="match status" value="1"/>
</dbReference>
<reference evidence="4 5" key="1">
    <citation type="submission" date="2016-03" db="EMBL/GenBank/DDBJ databases">
        <title>Choanephora cucurbitarum.</title>
        <authorList>
            <person name="Min B."/>
            <person name="Park H."/>
            <person name="Park J.-H."/>
            <person name="Shin H.-D."/>
            <person name="Choi I.-G."/>
        </authorList>
    </citation>
    <scope>NUCLEOTIDE SEQUENCE [LARGE SCALE GENOMIC DNA]</scope>
    <source>
        <strain evidence="4 5">KUS-F28377</strain>
    </source>
</reference>
<dbReference type="STRING" id="101091.A0A1C7MW40"/>
<feature type="compositionally biased region" description="Polar residues" evidence="2">
    <location>
        <begin position="315"/>
        <end position="345"/>
    </location>
</feature>
<evidence type="ECO:0000259" key="3">
    <source>
        <dbReference type="Pfam" id="PF03732"/>
    </source>
</evidence>
<dbReference type="GO" id="GO:0006508">
    <property type="term" value="P:proteolysis"/>
    <property type="evidence" value="ECO:0007669"/>
    <property type="project" value="InterPro"/>
</dbReference>
<feature type="region of interest" description="Disordered" evidence="2">
    <location>
        <begin position="243"/>
        <end position="263"/>
    </location>
</feature>
<comment type="caution">
    <text evidence="4">The sequence shown here is derived from an EMBL/GenBank/DDBJ whole genome shotgun (WGS) entry which is preliminary data.</text>
</comment>
<evidence type="ECO:0000256" key="2">
    <source>
        <dbReference type="SAM" id="MobiDB-lite"/>
    </source>
</evidence>
<dbReference type="Proteomes" id="UP000093000">
    <property type="component" value="Unassembled WGS sequence"/>
</dbReference>
<keyword evidence="1" id="KW-0064">Aspartyl protease</keyword>
<dbReference type="InterPro" id="IPR001969">
    <property type="entry name" value="Aspartic_peptidase_AS"/>
</dbReference>
<name>A0A1C7MW40_9FUNG</name>
<organism evidence="4 5">
    <name type="scientific">Choanephora cucurbitarum</name>
    <dbReference type="NCBI Taxonomy" id="101091"/>
    <lineage>
        <taxon>Eukaryota</taxon>
        <taxon>Fungi</taxon>
        <taxon>Fungi incertae sedis</taxon>
        <taxon>Mucoromycota</taxon>
        <taxon>Mucoromycotina</taxon>
        <taxon>Mucoromycetes</taxon>
        <taxon>Mucorales</taxon>
        <taxon>Mucorineae</taxon>
        <taxon>Choanephoraceae</taxon>
        <taxon>Choanephoroideae</taxon>
        <taxon>Choanephora</taxon>
    </lineage>
</organism>
<sequence>MTDNNLDQQAETFMQLCATIHKKFSNLPDSTNRQYQVQLQKPDAFTGESFSQTVVDSWIRSVERHQAFYKWNNEQTVLFAVSFLESHADNWYRCLKAGPDQPTTLPDFKDRFLSAFRPGNAYDIARNRLDQLRHTGTIQQYVNEFRAICLLVLDLNGLEAFDRFMRGFKLGYDHLFAELRAVPTEMRSLDLAFQKALTFEASHVRRAAQGQVVAPTTFLSPAVPYADRDDPMVLDALQSRSYANSHKSGNNSNNYKGSTSGQGSRNYGNGNIVCYFCGKSGHIKSKYHRRRAAIQAIDREAGGPQSNQYRHHTNNQHSSLNNMDTHTPSTDDQNNKDTSLTQYPSKVSNIKNEFYSSERLANESSQLPSSDDKLPMELVPVMSTQVSELHYVAKLNTLSSSLPLYDGIAGNNNTVVSVLIDSGASDNYVSSRLVNAIAPDVTPTPAREVETADGALTVIDKQARIDINLGGYLFDVNAFVFPSKFDLILGRSWLKAHCPSPDWTNDTWYLRVGNDAVRLIPSGRSGLFDDDSTLVAEGQRPQLNFLISQKQVESCLRDDA</sequence>
<feature type="compositionally biased region" description="Low complexity" evidence="2">
    <location>
        <begin position="244"/>
        <end position="261"/>
    </location>
</feature>
<dbReference type="GO" id="GO:0004190">
    <property type="term" value="F:aspartic-type endopeptidase activity"/>
    <property type="evidence" value="ECO:0007669"/>
    <property type="project" value="UniProtKB-KW"/>
</dbReference>
<evidence type="ECO:0000256" key="1">
    <source>
        <dbReference type="ARBA" id="ARBA00022750"/>
    </source>
</evidence>
<dbReference type="OrthoDB" id="2290219at2759"/>
<dbReference type="PANTHER" id="PTHR33223">
    <property type="entry name" value="CCHC-TYPE DOMAIN-CONTAINING PROTEIN"/>
    <property type="match status" value="1"/>
</dbReference>
<dbReference type="AlphaFoldDB" id="A0A1C7MW40"/>
<feature type="domain" description="Retrotransposon gag" evidence="3">
    <location>
        <begin position="79"/>
        <end position="167"/>
    </location>
</feature>
<gene>
    <name evidence="4" type="ORF">A0J61_10846</name>
</gene>
<evidence type="ECO:0000313" key="4">
    <source>
        <dbReference type="EMBL" id="OBZ81105.1"/>
    </source>
</evidence>
<dbReference type="EMBL" id="LUGH01001439">
    <property type="protein sequence ID" value="OBZ81105.1"/>
    <property type="molecule type" value="Genomic_DNA"/>
</dbReference>
<dbReference type="Gene3D" id="2.40.70.10">
    <property type="entry name" value="Acid Proteases"/>
    <property type="match status" value="1"/>
</dbReference>
<feature type="region of interest" description="Disordered" evidence="2">
    <location>
        <begin position="299"/>
        <end position="345"/>
    </location>
</feature>
<dbReference type="SUPFAM" id="SSF50630">
    <property type="entry name" value="Acid proteases"/>
    <property type="match status" value="1"/>
</dbReference>
<dbReference type="CDD" id="cd00303">
    <property type="entry name" value="retropepsin_like"/>
    <property type="match status" value="1"/>
</dbReference>
<dbReference type="Pfam" id="PF13650">
    <property type="entry name" value="Asp_protease_2"/>
    <property type="match status" value="1"/>
</dbReference>
<feature type="non-terminal residue" evidence="4">
    <location>
        <position position="560"/>
    </location>
</feature>
<protein>
    <recommendedName>
        <fullName evidence="3">Retrotransposon gag domain-containing protein</fullName>
    </recommendedName>
</protein>
<dbReference type="PANTHER" id="PTHR33223:SF6">
    <property type="entry name" value="CCHC-TYPE DOMAIN-CONTAINING PROTEIN"/>
    <property type="match status" value="1"/>
</dbReference>
<dbReference type="InterPro" id="IPR021109">
    <property type="entry name" value="Peptidase_aspartic_dom_sf"/>
</dbReference>
<dbReference type="InParanoid" id="A0A1C7MW40"/>
<dbReference type="PROSITE" id="PS00141">
    <property type="entry name" value="ASP_PROTEASE"/>
    <property type="match status" value="1"/>
</dbReference>
<keyword evidence="5" id="KW-1185">Reference proteome</keyword>
<dbReference type="InterPro" id="IPR005162">
    <property type="entry name" value="Retrotrans_gag_dom"/>
</dbReference>
<evidence type="ECO:0000313" key="5">
    <source>
        <dbReference type="Proteomes" id="UP000093000"/>
    </source>
</evidence>
<keyword evidence="1" id="KW-0378">Hydrolase</keyword>
<accession>A0A1C7MW40</accession>
<keyword evidence="1" id="KW-0645">Protease</keyword>